<evidence type="ECO:0000256" key="1">
    <source>
        <dbReference type="ARBA" id="ARBA00022475"/>
    </source>
</evidence>
<evidence type="ECO:0000256" key="7">
    <source>
        <dbReference type="ARBA" id="ARBA00023136"/>
    </source>
</evidence>
<proteinExistence type="predicted"/>
<evidence type="ECO:0000256" key="6">
    <source>
        <dbReference type="ARBA" id="ARBA00023098"/>
    </source>
</evidence>
<keyword evidence="8" id="KW-0594">Phospholipid biosynthesis</keyword>
<reference evidence="11 12" key="1">
    <citation type="submission" date="2018-04" db="EMBL/GenBank/DDBJ databases">
        <title>Genomic Encyclopedia of Archaeal and Bacterial Type Strains, Phase II (KMG-II): from individual species to whole genera.</title>
        <authorList>
            <person name="Goeker M."/>
        </authorList>
    </citation>
    <scope>NUCLEOTIDE SEQUENCE [LARGE SCALE GENOMIC DNA]</scope>
    <source>
        <strain evidence="11 12">DSM 45787</strain>
    </source>
</reference>
<feature type="transmembrane region" description="Helical" evidence="10">
    <location>
        <begin position="133"/>
        <end position="166"/>
    </location>
</feature>
<dbReference type="RefSeq" id="WP_108026093.1">
    <property type="nucleotide sequence ID" value="NZ_QBKR01000033.1"/>
</dbReference>
<evidence type="ECO:0000256" key="3">
    <source>
        <dbReference type="ARBA" id="ARBA00022679"/>
    </source>
</evidence>
<keyword evidence="4 10" id="KW-0812">Transmembrane</keyword>
<dbReference type="Proteomes" id="UP000244240">
    <property type="component" value="Unassembled WGS sequence"/>
</dbReference>
<keyword evidence="2" id="KW-0444">Lipid biosynthesis</keyword>
<evidence type="ECO:0000256" key="2">
    <source>
        <dbReference type="ARBA" id="ARBA00022516"/>
    </source>
</evidence>
<gene>
    <name evidence="11" type="ORF">C8P63_13319</name>
</gene>
<dbReference type="SMART" id="SM01207">
    <property type="entry name" value="G3P_acyltransf"/>
    <property type="match status" value="1"/>
</dbReference>
<keyword evidence="9" id="KW-1208">Phospholipid metabolism</keyword>
<organism evidence="11 12">
    <name type="scientific">Melghirimyces profundicolus</name>
    <dbReference type="NCBI Taxonomy" id="1242148"/>
    <lineage>
        <taxon>Bacteria</taxon>
        <taxon>Bacillati</taxon>
        <taxon>Bacillota</taxon>
        <taxon>Bacilli</taxon>
        <taxon>Bacillales</taxon>
        <taxon>Thermoactinomycetaceae</taxon>
        <taxon>Melghirimyces</taxon>
    </lineage>
</organism>
<dbReference type="AlphaFoldDB" id="A0A2T6B606"/>
<accession>A0A2T6B606</accession>
<dbReference type="InterPro" id="IPR003811">
    <property type="entry name" value="G3P_acylTferase_PlsY"/>
</dbReference>
<comment type="caution">
    <text evidence="11">The sequence shown here is derived from an EMBL/GenBank/DDBJ whole genome shotgun (WGS) entry which is preliminary data.</text>
</comment>
<keyword evidence="1" id="KW-1003">Cell membrane</keyword>
<evidence type="ECO:0000256" key="10">
    <source>
        <dbReference type="SAM" id="Phobius"/>
    </source>
</evidence>
<dbReference type="PANTHER" id="PTHR30309">
    <property type="entry name" value="INNER MEMBRANE PROTEIN YGIH"/>
    <property type="match status" value="1"/>
</dbReference>
<keyword evidence="12" id="KW-1185">Reference proteome</keyword>
<evidence type="ECO:0000256" key="4">
    <source>
        <dbReference type="ARBA" id="ARBA00022692"/>
    </source>
</evidence>
<protein>
    <submittedName>
        <fullName evidence="11">Glycerol-3-phosphate acyltransferase PlsY</fullName>
    </submittedName>
</protein>
<dbReference type="Pfam" id="PF02660">
    <property type="entry name" value="G3P_acyltransf"/>
    <property type="match status" value="1"/>
</dbReference>
<keyword evidence="5 10" id="KW-1133">Transmembrane helix</keyword>
<feature type="transmembrane region" description="Helical" evidence="10">
    <location>
        <begin position="96"/>
        <end position="121"/>
    </location>
</feature>
<evidence type="ECO:0000256" key="9">
    <source>
        <dbReference type="ARBA" id="ARBA00023264"/>
    </source>
</evidence>
<feature type="transmembrane region" description="Helical" evidence="10">
    <location>
        <begin position="6"/>
        <end position="24"/>
    </location>
</feature>
<dbReference type="OrthoDB" id="2988269at2"/>
<sequence>MTLVLIIITAYLIGSLPIPALLRWRRVPLGVPPAGVYRFRNLREALVLIGLQMGKGILATLVGLMFQSWTGAAFAAAAVVLGDLFPIFHRSGDGRGVAVAAGALVILSPLLILSGAVIYLVTLLVTRYLSVSAVLAALGVMMLSLVFFPKFYVVLVVFFAGGLVLIRHRRILGSWRKGAEMPLRWRRFRRWK</sequence>
<evidence type="ECO:0000313" key="11">
    <source>
        <dbReference type="EMBL" id="PTX51487.1"/>
    </source>
</evidence>
<dbReference type="GO" id="GO:0043772">
    <property type="term" value="F:acyl-phosphate glycerol-3-phosphate acyltransferase activity"/>
    <property type="evidence" value="ECO:0007669"/>
    <property type="project" value="InterPro"/>
</dbReference>
<evidence type="ECO:0000256" key="8">
    <source>
        <dbReference type="ARBA" id="ARBA00023209"/>
    </source>
</evidence>
<name>A0A2T6B606_9BACL</name>
<dbReference type="EMBL" id="QBKR01000033">
    <property type="protein sequence ID" value="PTX51487.1"/>
    <property type="molecule type" value="Genomic_DNA"/>
</dbReference>
<keyword evidence="6" id="KW-0443">Lipid metabolism</keyword>
<keyword evidence="3 11" id="KW-0808">Transferase</keyword>
<feature type="transmembrane region" description="Helical" evidence="10">
    <location>
        <begin position="45"/>
        <end position="66"/>
    </location>
</feature>
<evidence type="ECO:0000313" key="12">
    <source>
        <dbReference type="Proteomes" id="UP000244240"/>
    </source>
</evidence>
<dbReference type="GO" id="GO:0005886">
    <property type="term" value="C:plasma membrane"/>
    <property type="evidence" value="ECO:0007669"/>
    <property type="project" value="InterPro"/>
</dbReference>
<dbReference type="GO" id="GO:0008654">
    <property type="term" value="P:phospholipid biosynthetic process"/>
    <property type="evidence" value="ECO:0007669"/>
    <property type="project" value="UniProtKB-KW"/>
</dbReference>
<dbReference type="PANTHER" id="PTHR30309:SF0">
    <property type="entry name" value="GLYCEROL-3-PHOSPHATE ACYLTRANSFERASE-RELATED"/>
    <property type="match status" value="1"/>
</dbReference>
<evidence type="ECO:0000256" key="5">
    <source>
        <dbReference type="ARBA" id="ARBA00022989"/>
    </source>
</evidence>
<keyword evidence="11" id="KW-0012">Acyltransferase</keyword>
<keyword evidence="7 10" id="KW-0472">Membrane</keyword>